<evidence type="ECO:0000259" key="4">
    <source>
        <dbReference type="Pfam" id="PF05057"/>
    </source>
</evidence>
<sequence>MAESKDKVHLFVLQHGLWGNKNHLNYIMKQLQQTYKDKIHTLNVAVNEAKYTYDGVDICGKRLADKIKAEVKELEAKGKTVDNISLLGYSLGGLISRYAIGILGEEGFFDKHKPVNFTTFATPHLGIYNPKPNPFVRLVNWASAYILARSGEQMRMVDNFRDGKPLLEVMASPDYEFYKHLARFERRLIYANGVNDRSVPFWTAAFEETHYFAKIKSLDVEYDPGFNSVVTSFDLRDPSIKYVPPKKPFTKWTILKYPLFALIPVLLPVWIVVALSVVSTQGLLSRLRVAKLISKEKTKMIEASKVLTNNEDSNGSRATSPTITAESVDKDSDSNRDRRQSISKFMDDNVLVPALEGVNFPGTQEEHRVSRSSQDSIAIDIAPDSVTFNVRPGTKIAKEYKPLKLLPSQQAAARNLNTLSWHKVILVLDSFNAHGAIIIREKRFDSPEAQAEFSSVDNKT</sequence>
<reference evidence="5" key="1">
    <citation type="submission" date="2020-12" db="EMBL/GenBank/DDBJ databases">
        <title>Metabolic potential, ecology and presence of endohyphal bacteria is reflected in genomic diversity of Mucoromycotina.</title>
        <authorList>
            <person name="Muszewska A."/>
            <person name="Okrasinska A."/>
            <person name="Steczkiewicz K."/>
            <person name="Drgas O."/>
            <person name="Orlowska M."/>
            <person name="Perlinska-Lenart U."/>
            <person name="Aleksandrzak-Piekarczyk T."/>
            <person name="Szatraj K."/>
            <person name="Zielenkiewicz U."/>
            <person name="Pilsyk S."/>
            <person name="Malc E."/>
            <person name="Mieczkowski P."/>
            <person name="Kruszewska J.S."/>
            <person name="Biernat P."/>
            <person name="Pawlowska J."/>
        </authorList>
    </citation>
    <scope>NUCLEOTIDE SEQUENCE</scope>
    <source>
        <strain evidence="5">WA0000067209</strain>
    </source>
</reference>
<evidence type="ECO:0000313" key="5">
    <source>
        <dbReference type="EMBL" id="KAG2178243.1"/>
    </source>
</evidence>
<evidence type="ECO:0000256" key="3">
    <source>
        <dbReference type="SAM" id="Phobius"/>
    </source>
</evidence>
<accession>A0A8H7PQW5</accession>
<feature type="domain" description="DUF676" evidence="4">
    <location>
        <begin position="5"/>
        <end position="203"/>
    </location>
</feature>
<dbReference type="Pfam" id="PF05057">
    <property type="entry name" value="DUF676"/>
    <property type="match status" value="1"/>
</dbReference>
<proteinExistence type="inferred from homology"/>
<dbReference type="PANTHER" id="PTHR12482">
    <property type="entry name" value="LIPASE ROG1-RELATED-RELATED"/>
    <property type="match status" value="1"/>
</dbReference>
<dbReference type="EMBL" id="JAEPQZ010000008">
    <property type="protein sequence ID" value="KAG2178243.1"/>
    <property type="molecule type" value="Genomic_DNA"/>
</dbReference>
<dbReference type="AlphaFoldDB" id="A0A8H7PQW5"/>
<feature type="region of interest" description="Disordered" evidence="2">
    <location>
        <begin position="305"/>
        <end position="338"/>
    </location>
</feature>
<dbReference type="SUPFAM" id="SSF53474">
    <property type="entry name" value="alpha/beta-Hydrolases"/>
    <property type="match status" value="1"/>
</dbReference>
<comment type="similarity">
    <text evidence="1">Belongs to the putative lipase ROG1 family.</text>
</comment>
<dbReference type="OrthoDB" id="273452at2759"/>
<evidence type="ECO:0000256" key="1">
    <source>
        <dbReference type="ARBA" id="ARBA00007920"/>
    </source>
</evidence>
<keyword evidence="3" id="KW-0472">Membrane</keyword>
<dbReference type="PANTHER" id="PTHR12482:SF62">
    <property type="entry name" value="LIPASE ROG1-RELATED"/>
    <property type="match status" value="1"/>
</dbReference>
<gene>
    <name evidence="5" type="ORF">INT43_003496</name>
</gene>
<evidence type="ECO:0000256" key="2">
    <source>
        <dbReference type="SAM" id="MobiDB-lite"/>
    </source>
</evidence>
<dbReference type="InterPro" id="IPR029058">
    <property type="entry name" value="AB_hydrolase_fold"/>
</dbReference>
<protein>
    <recommendedName>
        <fullName evidence="4">DUF676 domain-containing protein</fullName>
    </recommendedName>
</protein>
<organism evidence="5 6">
    <name type="scientific">Mortierella isabellina</name>
    <name type="common">Filamentous fungus</name>
    <name type="synonym">Umbelopsis isabellina</name>
    <dbReference type="NCBI Taxonomy" id="91625"/>
    <lineage>
        <taxon>Eukaryota</taxon>
        <taxon>Fungi</taxon>
        <taxon>Fungi incertae sedis</taxon>
        <taxon>Mucoromycota</taxon>
        <taxon>Mucoromycotina</taxon>
        <taxon>Umbelopsidomycetes</taxon>
        <taxon>Umbelopsidales</taxon>
        <taxon>Umbelopsidaceae</taxon>
        <taxon>Umbelopsis</taxon>
    </lineage>
</organism>
<keyword evidence="3" id="KW-0812">Transmembrane</keyword>
<comment type="caution">
    <text evidence="5">The sequence shown here is derived from an EMBL/GenBank/DDBJ whole genome shotgun (WGS) entry which is preliminary data.</text>
</comment>
<dbReference type="Gene3D" id="3.40.50.1820">
    <property type="entry name" value="alpha/beta hydrolase"/>
    <property type="match status" value="1"/>
</dbReference>
<keyword evidence="6" id="KW-1185">Reference proteome</keyword>
<dbReference type="InterPro" id="IPR007751">
    <property type="entry name" value="DUF676_lipase-like"/>
</dbReference>
<dbReference type="InterPro" id="IPR044294">
    <property type="entry name" value="Lipase-like"/>
</dbReference>
<feature type="compositionally biased region" description="Basic and acidic residues" evidence="2">
    <location>
        <begin position="327"/>
        <end position="338"/>
    </location>
</feature>
<name>A0A8H7PQW5_MORIS</name>
<dbReference type="Proteomes" id="UP000654370">
    <property type="component" value="Unassembled WGS sequence"/>
</dbReference>
<keyword evidence="3" id="KW-1133">Transmembrane helix</keyword>
<feature type="compositionally biased region" description="Polar residues" evidence="2">
    <location>
        <begin position="306"/>
        <end position="325"/>
    </location>
</feature>
<evidence type="ECO:0000313" key="6">
    <source>
        <dbReference type="Proteomes" id="UP000654370"/>
    </source>
</evidence>
<feature type="transmembrane region" description="Helical" evidence="3">
    <location>
        <begin position="257"/>
        <end position="278"/>
    </location>
</feature>